<accession>A0A1U7NFF0</accession>
<evidence type="ECO:0000313" key="2">
    <source>
        <dbReference type="Proteomes" id="UP000186341"/>
    </source>
</evidence>
<dbReference type="Pfam" id="PF13419">
    <property type="entry name" value="HAD_2"/>
    <property type="match status" value="1"/>
</dbReference>
<dbReference type="SUPFAM" id="SSF56784">
    <property type="entry name" value="HAD-like"/>
    <property type="match status" value="1"/>
</dbReference>
<dbReference type="PANTHER" id="PTHR43434:SF20">
    <property type="entry name" value="5'-NUCLEOTIDASE"/>
    <property type="match status" value="1"/>
</dbReference>
<protein>
    <recommendedName>
        <fullName evidence="3">Phosphoglycolate phosphatase</fullName>
    </recommendedName>
</protein>
<dbReference type="PANTHER" id="PTHR43434">
    <property type="entry name" value="PHOSPHOGLYCOLATE PHOSPHATASE"/>
    <property type="match status" value="1"/>
</dbReference>
<dbReference type="GeneID" id="82203067"/>
<dbReference type="SFLD" id="SFLDS00003">
    <property type="entry name" value="Haloacid_Dehalogenase"/>
    <property type="match status" value="1"/>
</dbReference>
<dbReference type="AlphaFoldDB" id="A0A1U7NFF0"/>
<dbReference type="EMBL" id="MPJW01000148">
    <property type="protein sequence ID" value="OLU38853.1"/>
    <property type="molecule type" value="Genomic_DNA"/>
</dbReference>
<proteinExistence type="predicted"/>
<dbReference type="Gene3D" id="1.10.150.240">
    <property type="entry name" value="Putative phosphatase, domain 2"/>
    <property type="match status" value="1"/>
</dbReference>
<dbReference type="InterPro" id="IPR023214">
    <property type="entry name" value="HAD_sf"/>
</dbReference>
<dbReference type="InterPro" id="IPR036412">
    <property type="entry name" value="HAD-like_sf"/>
</dbReference>
<dbReference type="InterPro" id="IPR050155">
    <property type="entry name" value="HAD-like_hydrolase_sf"/>
</dbReference>
<dbReference type="GO" id="GO:0005829">
    <property type="term" value="C:cytosol"/>
    <property type="evidence" value="ECO:0007669"/>
    <property type="project" value="TreeGrafter"/>
</dbReference>
<organism evidence="1 2">
    <name type="scientific">Ileibacterium valens</name>
    <dbReference type="NCBI Taxonomy" id="1862668"/>
    <lineage>
        <taxon>Bacteria</taxon>
        <taxon>Bacillati</taxon>
        <taxon>Bacillota</taxon>
        <taxon>Erysipelotrichia</taxon>
        <taxon>Erysipelotrichales</taxon>
        <taxon>Erysipelotrichaceae</taxon>
        <taxon>Ileibacterium</taxon>
    </lineage>
</organism>
<evidence type="ECO:0008006" key="3">
    <source>
        <dbReference type="Google" id="ProtNLM"/>
    </source>
</evidence>
<evidence type="ECO:0000313" key="1">
    <source>
        <dbReference type="EMBL" id="OLU38853.1"/>
    </source>
</evidence>
<dbReference type="Gene3D" id="3.40.50.1000">
    <property type="entry name" value="HAD superfamily/HAD-like"/>
    <property type="match status" value="1"/>
</dbReference>
<dbReference type="SFLD" id="SFLDG01129">
    <property type="entry name" value="C1.5:_HAD__Beta-PGM__Phosphata"/>
    <property type="match status" value="1"/>
</dbReference>
<dbReference type="GO" id="GO:0004713">
    <property type="term" value="F:protein tyrosine kinase activity"/>
    <property type="evidence" value="ECO:0007669"/>
    <property type="project" value="TreeGrafter"/>
</dbReference>
<gene>
    <name evidence="1" type="ORF">BO222_07710</name>
</gene>
<dbReference type="OrthoDB" id="9792518at2"/>
<name>A0A1U7NFF0_9FIRM</name>
<reference evidence="1 2" key="1">
    <citation type="submission" date="2016-11" db="EMBL/GenBank/DDBJ databases">
        <title>Description of two novel members of the family Erysipelotrichaceae: Ileibacterium lipovorans gen. nov., sp. nov. and Dubosiella newyorkensis, gen. nov., sp. nov.</title>
        <authorList>
            <person name="Cox L.M."/>
            <person name="Sohn J."/>
            <person name="Tyrrell K.L."/>
            <person name="Citron D.M."/>
            <person name="Lawson P.A."/>
            <person name="Patel N.B."/>
            <person name="Iizumi T."/>
            <person name="Perez-Perez G.I."/>
            <person name="Goldstein E.J."/>
            <person name="Blaser M.J."/>
        </authorList>
    </citation>
    <scope>NUCLEOTIDE SEQUENCE [LARGE SCALE GENOMIC DNA]</scope>
    <source>
        <strain evidence="1 2">NYU-BL-A3</strain>
    </source>
</reference>
<dbReference type="Proteomes" id="UP000186341">
    <property type="component" value="Unassembled WGS sequence"/>
</dbReference>
<keyword evidence="2" id="KW-1185">Reference proteome</keyword>
<dbReference type="InterPro" id="IPR023198">
    <property type="entry name" value="PGP-like_dom2"/>
</dbReference>
<sequence length="210" mass="23678">MTDLVLLDLDGTLTDSQEGIINSIQYALKKHNIECPDSELIFFIGPPLKESFQKKFPQLDPEQAVADYREYYTKQGMLENKVYDGVFELLLELKKRNIKAAAATSKPEPYARKILEHFGLDQYLDGIYGATLDSSRVNKDAVIEYALENEKADHPIMVGDRKFDIEGAHAHHLPGIGVTYGFGDRKELEQAGADAIIDHPMELLQTSYLM</sequence>
<dbReference type="CDD" id="cd04302">
    <property type="entry name" value="HAD_5NT"/>
    <property type="match status" value="1"/>
</dbReference>
<dbReference type="InterPro" id="IPR041492">
    <property type="entry name" value="HAD_2"/>
</dbReference>
<dbReference type="RefSeq" id="WP_075819904.1">
    <property type="nucleotide sequence ID" value="NZ_CAJUTZ010000017.1"/>
</dbReference>
<comment type="caution">
    <text evidence="1">The sequence shown here is derived from an EMBL/GenBank/DDBJ whole genome shotgun (WGS) entry which is preliminary data.</text>
</comment>